<name>A0AAN0K7D3_9ACTN</name>
<keyword evidence="2" id="KW-0012">Acyltransferase</keyword>
<proteinExistence type="predicted"/>
<evidence type="ECO:0000256" key="1">
    <source>
        <dbReference type="ARBA" id="ARBA00022679"/>
    </source>
</evidence>
<dbReference type="PANTHER" id="PTHR43072">
    <property type="entry name" value="N-ACETYLTRANSFERASE"/>
    <property type="match status" value="1"/>
</dbReference>
<dbReference type="InterPro" id="IPR000182">
    <property type="entry name" value="GNAT_dom"/>
</dbReference>
<dbReference type="Gene3D" id="3.40.630.30">
    <property type="match status" value="1"/>
</dbReference>
<accession>A0AAN0K7D3</accession>
<keyword evidence="5" id="KW-1185">Reference proteome</keyword>
<dbReference type="KEGG" id="broo:brsh051_06670"/>
<dbReference type="Pfam" id="PF00583">
    <property type="entry name" value="Acetyltransf_1"/>
    <property type="match status" value="1"/>
</dbReference>
<evidence type="ECO:0000256" key="2">
    <source>
        <dbReference type="ARBA" id="ARBA00023315"/>
    </source>
</evidence>
<gene>
    <name evidence="4" type="ORF">brsh051_06670</name>
</gene>
<dbReference type="SUPFAM" id="SSF55729">
    <property type="entry name" value="Acyl-CoA N-acyltransferases (Nat)"/>
    <property type="match status" value="1"/>
</dbReference>
<evidence type="ECO:0000313" key="5">
    <source>
        <dbReference type="Proteomes" id="UP001431656"/>
    </source>
</evidence>
<evidence type="ECO:0000259" key="3">
    <source>
        <dbReference type="PROSITE" id="PS51186"/>
    </source>
</evidence>
<dbReference type="EMBL" id="AP028056">
    <property type="protein sequence ID" value="BEH01386.1"/>
    <property type="molecule type" value="Genomic_DNA"/>
</dbReference>
<dbReference type="GO" id="GO:0016747">
    <property type="term" value="F:acyltransferase activity, transferring groups other than amino-acyl groups"/>
    <property type="evidence" value="ECO:0007669"/>
    <property type="project" value="InterPro"/>
</dbReference>
<feature type="domain" description="N-acetyltransferase" evidence="3">
    <location>
        <begin position="3"/>
        <end position="165"/>
    </location>
</feature>
<keyword evidence="1" id="KW-0808">Transferase</keyword>
<dbReference type="PROSITE" id="PS51186">
    <property type="entry name" value="GNAT"/>
    <property type="match status" value="1"/>
</dbReference>
<dbReference type="CDD" id="cd04301">
    <property type="entry name" value="NAT_SF"/>
    <property type="match status" value="1"/>
</dbReference>
<protein>
    <submittedName>
        <fullName evidence="4">L-methionine sulfoximine N-acetyltransferase</fullName>
    </submittedName>
</protein>
<dbReference type="PANTHER" id="PTHR43072:SF23">
    <property type="entry name" value="UPF0039 PROTEIN C11D3.02C"/>
    <property type="match status" value="1"/>
</dbReference>
<evidence type="ECO:0000313" key="4">
    <source>
        <dbReference type="EMBL" id="BEH01386.1"/>
    </source>
</evidence>
<sequence length="165" mass="17958">MPVAIRNARPADMAVVNAIYNAQGIDTTASYGYEPLGEAYWLGWLDDQYAAGRPCLVAEIDGQVVGFAYYAPFRGKQGWALTVENSVYVDARMQGGGVGRALMAALIQQARADGRHVMVACIDAANQISQDFHARLGFELMGVLPGGGRKFGRWLNAAFWIKQLD</sequence>
<dbReference type="InterPro" id="IPR016181">
    <property type="entry name" value="Acyl_CoA_acyltransferase"/>
</dbReference>
<dbReference type="Proteomes" id="UP001431656">
    <property type="component" value="Chromosome"/>
</dbReference>
<reference evidence="4" key="1">
    <citation type="journal article" date="2024" name="Int. J. Syst. Evol. Microbiol.">
        <title>Brooklawnia propionicigenes sp. nov., a facultatively anaerobic, propionate-producing bacterium isolated from a methanogenic reactor treating waste from cattle farms.</title>
        <authorList>
            <person name="Akita Y."/>
            <person name="Ueki A."/>
            <person name="Tonouchi A."/>
            <person name="Sugawara Y."/>
            <person name="Honma S."/>
            <person name="Kaku N."/>
            <person name="Ueki K."/>
        </authorList>
    </citation>
    <scope>NUCLEOTIDE SEQUENCE</scope>
    <source>
        <strain evidence="4">SH051</strain>
    </source>
</reference>
<dbReference type="AlphaFoldDB" id="A0AAN0K7D3"/>
<organism evidence="4 5">
    <name type="scientific">Brooklawnia propionicigenes</name>
    <dbReference type="NCBI Taxonomy" id="3041175"/>
    <lineage>
        <taxon>Bacteria</taxon>
        <taxon>Bacillati</taxon>
        <taxon>Actinomycetota</taxon>
        <taxon>Actinomycetes</taxon>
        <taxon>Propionibacteriales</taxon>
        <taxon>Propionibacteriaceae</taxon>
        <taxon>Brooklawnia</taxon>
    </lineage>
</organism>
<dbReference type="RefSeq" id="WP_286267556.1">
    <property type="nucleotide sequence ID" value="NZ_AP028056.1"/>
</dbReference>